<accession>A0A0B6ZVV8</accession>
<dbReference type="AlphaFoldDB" id="A0A0B6ZVV8"/>
<proteinExistence type="predicted"/>
<sequence length="77" mass="9168">MTIPQLMDTWDMTIPQLTDTWDKTIPQLHGITEPLPTHLCRHPFRVTCKNKFIFQSNHIITFEVHMPIIQTNKHIYI</sequence>
<dbReference type="EMBL" id="HACG01025066">
    <property type="protein sequence ID" value="CEK71931.1"/>
    <property type="molecule type" value="Transcribed_RNA"/>
</dbReference>
<gene>
    <name evidence="1" type="primary">ORF80438</name>
</gene>
<organism evidence="1">
    <name type="scientific">Arion vulgaris</name>
    <dbReference type="NCBI Taxonomy" id="1028688"/>
    <lineage>
        <taxon>Eukaryota</taxon>
        <taxon>Metazoa</taxon>
        <taxon>Spiralia</taxon>
        <taxon>Lophotrochozoa</taxon>
        <taxon>Mollusca</taxon>
        <taxon>Gastropoda</taxon>
        <taxon>Heterobranchia</taxon>
        <taxon>Euthyneura</taxon>
        <taxon>Panpulmonata</taxon>
        <taxon>Eupulmonata</taxon>
        <taxon>Stylommatophora</taxon>
        <taxon>Helicina</taxon>
        <taxon>Arionoidea</taxon>
        <taxon>Arionidae</taxon>
        <taxon>Arion</taxon>
    </lineage>
</organism>
<evidence type="ECO:0000313" key="1">
    <source>
        <dbReference type="EMBL" id="CEK71931.1"/>
    </source>
</evidence>
<name>A0A0B6ZVV8_9EUPU</name>
<protein>
    <submittedName>
        <fullName evidence="1">Uncharacterized protein</fullName>
    </submittedName>
</protein>
<reference evidence="1" key="1">
    <citation type="submission" date="2014-12" db="EMBL/GenBank/DDBJ databases">
        <title>Insight into the proteome of Arion vulgaris.</title>
        <authorList>
            <person name="Aradska J."/>
            <person name="Bulat T."/>
            <person name="Smidak R."/>
            <person name="Sarate P."/>
            <person name="Gangsoo J."/>
            <person name="Sialana F."/>
            <person name="Bilban M."/>
            <person name="Lubec G."/>
        </authorList>
    </citation>
    <scope>NUCLEOTIDE SEQUENCE</scope>
    <source>
        <tissue evidence="1">Skin</tissue>
    </source>
</reference>